<comment type="caution">
    <text evidence="1">The sequence shown here is derived from an EMBL/GenBank/DDBJ whole genome shotgun (WGS) entry which is preliminary data.</text>
</comment>
<dbReference type="EMBL" id="QVQA01000025">
    <property type="protein sequence ID" value="KAF5100181.1"/>
    <property type="molecule type" value="Genomic_DNA"/>
</dbReference>
<gene>
    <name evidence="1" type="ORF">D0Z00_001388</name>
</gene>
<protein>
    <submittedName>
        <fullName evidence="1">Uncharacterized protein</fullName>
    </submittedName>
</protein>
<keyword evidence="2" id="KW-1185">Reference proteome</keyword>
<evidence type="ECO:0000313" key="2">
    <source>
        <dbReference type="Proteomes" id="UP000744676"/>
    </source>
</evidence>
<sequence>MQLTNVPTVPSANNDDDTVDMDLTGNVVVPAEVDMDFTNVVNTKLPVENNRKQEMNFTTVSAKHTNNDDESEMDFTTIPLKIVTVSADNEASGSGENNGEQDMDFTTVPVKPVKPVSSDDGEQDMDLTTYSTGIPQPASVDKDEEQDMDFTTIPTTTLQPVQEEDDEIDMDFTTIQKTGYIPTTEASSVDQDGDNENDINATTDQRGSEEDDMDFTNIPRQNDGETDMDLTNVLELAAEDDLSEVLRREAVTKANTFQNQPSPKQLPFKLNLSPKPQGVATPERNTKENRFPNGSHSRNQTPNRTTHTTGGGSSTKRKSSLSFRPPNLASTPSPARRTKSGPATPSRITDASVTPAKRSASYNSVSIGSKKRRVSISTTPKRSLPLLSLTDSQPPLTPSKMKLLEDRILSMSPRKTHSMSRRLPERPASSSTSFVAVEPYLSDTLTSTVTYTPLSRMRKNSLGNAAPRLSLGTMSPTPKKNMDNYTVLSRVSEGDEEEEEEPEGMDDYPLVSLTEFLKSIKVDFMDNLFLNNSTLHDTHALFNPAASGDSSTWKLKDYVYATTKIPRLQMYTFSIHEMRKNIAEARLLFDQLDQEMREETNPLLFREFLEAGPEIKQAMIAQFKLIKHYSRLQARGVWYDWRLQLTSGLQDALARRRQVVEDDRRLLNDRARAANMAALRVKVTQQHAAIKARLDVLRRQTVELGKYDKAQVDAMRAELVAAKRAHKDATLGVEQQRTRVAELDTQLVIASYDPASFSSCSLQTCYPRPAATVTAPVNGGAFVQLTERLNGAFGEPDPAQFLSVLVQSSV</sequence>
<accession>A0ACB6V796</accession>
<evidence type="ECO:0000313" key="1">
    <source>
        <dbReference type="EMBL" id="KAF5100181.1"/>
    </source>
</evidence>
<organism evidence="1 2">
    <name type="scientific">Geotrichum galactomycetum</name>
    <dbReference type="NCBI Taxonomy" id="27317"/>
    <lineage>
        <taxon>Eukaryota</taxon>
        <taxon>Fungi</taxon>
        <taxon>Dikarya</taxon>
        <taxon>Ascomycota</taxon>
        <taxon>Saccharomycotina</taxon>
        <taxon>Dipodascomycetes</taxon>
        <taxon>Dipodascales</taxon>
        <taxon>Dipodascaceae</taxon>
        <taxon>Geotrichum</taxon>
    </lineage>
</organism>
<name>A0ACB6V796_9ASCO</name>
<dbReference type="Proteomes" id="UP000744676">
    <property type="component" value="Unassembled WGS sequence"/>
</dbReference>
<proteinExistence type="predicted"/>
<reference evidence="1 2" key="1">
    <citation type="journal article" date="2020" name="Front. Microbiol.">
        <title>Phenotypic and Genetic Characterization of the Cheese Ripening Yeast Geotrichum candidum.</title>
        <authorList>
            <person name="Perkins V."/>
            <person name="Vignola S."/>
            <person name="Lessard M.H."/>
            <person name="Plante P.L."/>
            <person name="Corbeil J."/>
            <person name="Dugat-Bony E."/>
            <person name="Frenette M."/>
            <person name="Labrie S."/>
        </authorList>
    </citation>
    <scope>NUCLEOTIDE SEQUENCE [LARGE SCALE GENOMIC DNA]</scope>
    <source>
        <strain evidence="1 2">LMA-1147</strain>
    </source>
</reference>